<reference evidence="1" key="1">
    <citation type="journal article" date="2021" name="Mol. Plant Microbe Interact.">
        <title>Complete Genome Sequence of the Plant-Pathogenic Fungus Colletotrichum lupini.</title>
        <authorList>
            <person name="Baroncelli R."/>
            <person name="Pensec F."/>
            <person name="Da Lio D."/>
            <person name="Boufleur T."/>
            <person name="Vicente I."/>
            <person name="Sarrocco S."/>
            <person name="Picot A."/>
            <person name="Baraldi E."/>
            <person name="Sukno S."/>
            <person name="Thon M."/>
            <person name="Le Floch G."/>
        </authorList>
    </citation>
    <scope>NUCLEOTIDE SEQUENCE</scope>
    <source>
        <strain evidence="1">IMI 504893</strain>
    </source>
</reference>
<protein>
    <submittedName>
        <fullName evidence="1">Uncharacterized protein</fullName>
    </submittedName>
</protein>
<dbReference type="AlphaFoldDB" id="A0A9Q8SS19"/>
<dbReference type="GeneID" id="73342002"/>
<sequence>MLTQTFNFRFFQTVSHVTIPAKSLMKAPVSSTHSNGLLQRPAKIMLPALKERVKFSETTADEPQQTRENNFPCLHVWALFPSSLLLRILSGTNATLNSNRGRPP</sequence>
<dbReference type="EMBL" id="CP019476">
    <property type="protein sequence ID" value="UQC82512.1"/>
    <property type="molecule type" value="Genomic_DNA"/>
</dbReference>
<accession>A0A9Q8SS19</accession>
<dbReference type="Proteomes" id="UP000830671">
    <property type="component" value="Chromosome 4"/>
</dbReference>
<proteinExistence type="predicted"/>
<organism evidence="1 2">
    <name type="scientific">Colletotrichum lupini</name>
    <dbReference type="NCBI Taxonomy" id="145971"/>
    <lineage>
        <taxon>Eukaryota</taxon>
        <taxon>Fungi</taxon>
        <taxon>Dikarya</taxon>
        <taxon>Ascomycota</taxon>
        <taxon>Pezizomycotina</taxon>
        <taxon>Sordariomycetes</taxon>
        <taxon>Hypocreomycetidae</taxon>
        <taxon>Glomerellales</taxon>
        <taxon>Glomerellaceae</taxon>
        <taxon>Colletotrichum</taxon>
        <taxon>Colletotrichum acutatum species complex</taxon>
    </lineage>
</organism>
<dbReference type="KEGG" id="clup:CLUP02_08000"/>
<evidence type="ECO:0000313" key="1">
    <source>
        <dbReference type="EMBL" id="UQC82512.1"/>
    </source>
</evidence>
<name>A0A9Q8SS19_9PEZI</name>
<dbReference type="RefSeq" id="XP_049144135.1">
    <property type="nucleotide sequence ID" value="XM_049286992.1"/>
</dbReference>
<evidence type="ECO:0000313" key="2">
    <source>
        <dbReference type="Proteomes" id="UP000830671"/>
    </source>
</evidence>
<gene>
    <name evidence="1" type="ORF">CLUP02_08000</name>
</gene>
<keyword evidence="2" id="KW-1185">Reference proteome</keyword>